<evidence type="ECO:0000259" key="11">
    <source>
        <dbReference type="PROSITE" id="PS50110"/>
    </source>
</evidence>
<protein>
    <recommendedName>
        <fullName evidence="9">Transcriptional regulatory protein</fullName>
    </recommendedName>
</protein>
<dbReference type="InterPro" id="IPR001789">
    <property type="entry name" value="Sig_transdc_resp-reg_receiver"/>
</dbReference>
<dbReference type="InterPro" id="IPR036390">
    <property type="entry name" value="WH_DNA-bd_sf"/>
</dbReference>
<feature type="modified residue" description="4-aspartylphosphate" evidence="10">
    <location>
        <position position="53"/>
    </location>
</feature>
<proteinExistence type="predicted"/>
<dbReference type="Gene3D" id="1.10.10.10">
    <property type="entry name" value="Winged helix-like DNA-binding domain superfamily/Winged helix DNA-binding domain"/>
    <property type="match status" value="1"/>
</dbReference>
<dbReference type="EMBL" id="CAJEWE010000007">
    <property type="protein sequence ID" value="CAD2073841.1"/>
    <property type="molecule type" value="Genomic_DNA"/>
</dbReference>
<evidence type="ECO:0000256" key="9">
    <source>
        <dbReference type="PIRNR" id="PIRNR006171"/>
    </source>
</evidence>
<keyword evidence="6 9" id="KW-0238">DNA-binding</keyword>
<evidence type="ECO:0000256" key="8">
    <source>
        <dbReference type="ARBA" id="ARBA00023163"/>
    </source>
</evidence>
<dbReference type="Gene3D" id="3.40.50.2300">
    <property type="match status" value="1"/>
</dbReference>
<keyword evidence="5 9" id="KW-0805">Transcription regulation</keyword>
<evidence type="ECO:0000256" key="10">
    <source>
        <dbReference type="PROSITE-ProRule" id="PRU00169"/>
    </source>
</evidence>
<dbReference type="PANTHER" id="PTHR45526">
    <property type="entry name" value="TRANSCRIPTIONAL REGULATORY PROTEIN DPIA"/>
    <property type="match status" value="1"/>
</dbReference>
<organism evidence="12 13">
    <name type="scientific">Phocicoccus schoeneichii</name>
    <dbReference type="NCBI Taxonomy" id="1812261"/>
    <lineage>
        <taxon>Bacteria</taxon>
        <taxon>Bacillati</taxon>
        <taxon>Bacillota</taxon>
        <taxon>Bacilli</taxon>
        <taxon>Bacillales</taxon>
        <taxon>Salinicoccaceae</taxon>
        <taxon>Phocicoccus</taxon>
    </lineage>
</organism>
<evidence type="ECO:0000256" key="4">
    <source>
        <dbReference type="ARBA" id="ARBA00023012"/>
    </source>
</evidence>
<gene>
    <name evidence="12" type="primary">citT_1</name>
    <name evidence="12" type="ORF">JEOSCH030_00570</name>
</gene>
<dbReference type="Pfam" id="PF00072">
    <property type="entry name" value="Response_reg"/>
    <property type="match status" value="1"/>
</dbReference>
<keyword evidence="3 10" id="KW-0597">Phosphoprotein</keyword>
<dbReference type="SUPFAM" id="SSF52172">
    <property type="entry name" value="CheY-like"/>
    <property type="match status" value="1"/>
</dbReference>
<keyword evidence="4 9" id="KW-0902">Two-component regulatory system</keyword>
<evidence type="ECO:0000256" key="1">
    <source>
        <dbReference type="ARBA" id="ARBA00004496"/>
    </source>
</evidence>
<sequence>MNILIVEDDFRIGEMYKEFLKAETEAKKIECVINAKEALEYLSANEVDIVIIDIYLPDMMGDTLAEEILKKYPFINFICISANQDAQIIKDLINLGVLHYLIKPVKLDTLGEIVNRFINMNNALSTEKELEQSEIDQYFTVKKTIENTDLPKGIDPVSLEKIRNAFEIKEEWVSSELGQTLGTSRTTVRRYLEYLREIGYLKVTQEFGDKGRPEKIYKK</sequence>
<evidence type="ECO:0000256" key="5">
    <source>
        <dbReference type="ARBA" id="ARBA00023015"/>
    </source>
</evidence>
<dbReference type="InterPro" id="IPR024187">
    <property type="entry name" value="Sig_transdc_resp-reg_cit/mal"/>
</dbReference>
<dbReference type="AlphaFoldDB" id="A0A6V7R903"/>
<dbReference type="RefSeq" id="WP_186085817.1">
    <property type="nucleotide sequence ID" value="NZ_BMDB01000002.1"/>
</dbReference>
<dbReference type="InterPro" id="IPR011006">
    <property type="entry name" value="CheY-like_superfamily"/>
</dbReference>
<evidence type="ECO:0000256" key="2">
    <source>
        <dbReference type="ARBA" id="ARBA00022490"/>
    </source>
</evidence>
<accession>A0A6V7R903</accession>
<dbReference type="GO" id="GO:0003677">
    <property type="term" value="F:DNA binding"/>
    <property type="evidence" value="ECO:0007669"/>
    <property type="project" value="UniProtKB-KW"/>
</dbReference>
<dbReference type="GO" id="GO:0000156">
    <property type="term" value="F:phosphorelay response regulator activity"/>
    <property type="evidence" value="ECO:0007669"/>
    <property type="project" value="TreeGrafter"/>
</dbReference>
<name>A0A6V7R903_9BACL</name>
<keyword evidence="13" id="KW-1185">Reference proteome</keyword>
<comment type="caution">
    <text evidence="12">The sequence shown here is derived from an EMBL/GenBank/DDBJ whole genome shotgun (WGS) entry which is preliminary data.</text>
</comment>
<evidence type="ECO:0000256" key="3">
    <source>
        <dbReference type="ARBA" id="ARBA00022553"/>
    </source>
</evidence>
<evidence type="ECO:0000313" key="13">
    <source>
        <dbReference type="Proteomes" id="UP000521032"/>
    </source>
</evidence>
<evidence type="ECO:0000256" key="6">
    <source>
        <dbReference type="ARBA" id="ARBA00023125"/>
    </source>
</evidence>
<dbReference type="PIRSF" id="PIRSF006171">
    <property type="entry name" value="RR_citrat_malat"/>
    <property type="match status" value="1"/>
</dbReference>
<feature type="domain" description="Response regulatory" evidence="11">
    <location>
        <begin position="2"/>
        <end position="118"/>
    </location>
</feature>
<dbReference type="SMART" id="SM00448">
    <property type="entry name" value="REC"/>
    <property type="match status" value="1"/>
</dbReference>
<dbReference type="PROSITE" id="PS50110">
    <property type="entry name" value="RESPONSE_REGULATORY"/>
    <property type="match status" value="1"/>
</dbReference>
<dbReference type="InterPro" id="IPR051271">
    <property type="entry name" value="2C-system_Tx_regulators"/>
</dbReference>
<dbReference type="Proteomes" id="UP000521032">
    <property type="component" value="Unassembled WGS sequence"/>
</dbReference>
<evidence type="ECO:0000313" key="12">
    <source>
        <dbReference type="EMBL" id="CAD2073841.1"/>
    </source>
</evidence>
<keyword evidence="7 9" id="KW-0010">Activator</keyword>
<evidence type="ECO:0000256" key="7">
    <source>
        <dbReference type="ARBA" id="ARBA00023159"/>
    </source>
</evidence>
<reference evidence="12 13" key="1">
    <citation type="submission" date="2020-07" db="EMBL/GenBank/DDBJ databases">
        <authorList>
            <person name="Criscuolo A."/>
        </authorList>
    </citation>
    <scope>NUCLEOTIDE SEQUENCE [LARGE SCALE GENOMIC DNA]</scope>
    <source>
        <strain evidence="13">CIP 111030</strain>
    </source>
</reference>
<dbReference type="GO" id="GO:0005737">
    <property type="term" value="C:cytoplasm"/>
    <property type="evidence" value="ECO:0007669"/>
    <property type="project" value="UniProtKB-SubCell"/>
</dbReference>
<comment type="subcellular location">
    <subcellularLocation>
        <location evidence="1 9">Cytoplasm</location>
    </subcellularLocation>
</comment>
<dbReference type="SUPFAM" id="SSF46785">
    <property type="entry name" value="Winged helix' DNA-binding domain"/>
    <property type="match status" value="1"/>
</dbReference>
<dbReference type="InterPro" id="IPR036388">
    <property type="entry name" value="WH-like_DNA-bd_sf"/>
</dbReference>
<keyword evidence="2 9" id="KW-0963">Cytoplasm</keyword>
<dbReference type="GO" id="GO:0003700">
    <property type="term" value="F:DNA-binding transcription factor activity"/>
    <property type="evidence" value="ECO:0007669"/>
    <property type="project" value="InterPro"/>
</dbReference>
<dbReference type="PANTHER" id="PTHR45526:SF1">
    <property type="entry name" value="TRANSCRIPTIONAL REGULATORY PROTEIN DCUR-RELATED"/>
    <property type="match status" value="1"/>
</dbReference>
<keyword evidence="8 9" id="KW-0804">Transcription</keyword>